<name>A0ABC8TC09_9AQUA</name>
<dbReference type="EMBL" id="CAUOFW020004392">
    <property type="protein sequence ID" value="CAK9165481.1"/>
    <property type="molecule type" value="Genomic_DNA"/>
</dbReference>
<evidence type="ECO:0000313" key="2">
    <source>
        <dbReference type="EMBL" id="CAK9165481.1"/>
    </source>
</evidence>
<evidence type="ECO:0000256" key="1">
    <source>
        <dbReference type="SAM" id="MobiDB-lite"/>
    </source>
</evidence>
<comment type="caution">
    <text evidence="2">The sequence shown here is derived from an EMBL/GenBank/DDBJ whole genome shotgun (WGS) entry which is preliminary data.</text>
</comment>
<evidence type="ECO:0000313" key="3">
    <source>
        <dbReference type="Proteomes" id="UP001642360"/>
    </source>
</evidence>
<accession>A0ABC8TC09</accession>
<dbReference type="AlphaFoldDB" id="A0ABC8TC09"/>
<dbReference type="Proteomes" id="UP001642360">
    <property type="component" value="Unassembled WGS sequence"/>
</dbReference>
<sequence>MLEEDSACMRSTLRYLRKKTVHACVAPYPTIESFRPKLRLFFVFNVVTCFTVEVKGRKIVLRSQRDGESWLRKQIVRSKERPIQRALSSPRSVTDHRRKNKK</sequence>
<feature type="region of interest" description="Disordered" evidence="1">
    <location>
        <begin position="81"/>
        <end position="102"/>
    </location>
</feature>
<organism evidence="2 3">
    <name type="scientific">Ilex paraguariensis</name>
    <name type="common">yerba mate</name>
    <dbReference type="NCBI Taxonomy" id="185542"/>
    <lineage>
        <taxon>Eukaryota</taxon>
        <taxon>Viridiplantae</taxon>
        <taxon>Streptophyta</taxon>
        <taxon>Embryophyta</taxon>
        <taxon>Tracheophyta</taxon>
        <taxon>Spermatophyta</taxon>
        <taxon>Magnoliopsida</taxon>
        <taxon>eudicotyledons</taxon>
        <taxon>Gunneridae</taxon>
        <taxon>Pentapetalae</taxon>
        <taxon>asterids</taxon>
        <taxon>campanulids</taxon>
        <taxon>Aquifoliales</taxon>
        <taxon>Aquifoliaceae</taxon>
        <taxon>Ilex</taxon>
    </lineage>
</organism>
<reference evidence="2 3" key="1">
    <citation type="submission" date="2024-02" db="EMBL/GenBank/DDBJ databases">
        <authorList>
            <person name="Vignale AGUSTIN F."/>
            <person name="Sosa J E."/>
            <person name="Modenutti C."/>
        </authorList>
    </citation>
    <scope>NUCLEOTIDE SEQUENCE [LARGE SCALE GENOMIC DNA]</scope>
</reference>
<protein>
    <submittedName>
        <fullName evidence="2">Uncharacterized protein</fullName>
    </submittedName>
</protein>
<keyword evidence="3" id="KW-1185">Reference proteome</keyword>
<gene>
    <name evidence="2" type="ORF">ILEXP_LOCUS34647</name>
</gene>
<proteinExistence type="predicted"/>